<evidence type="ECO:0000313" key="2">
    <source>
        <dbReference type="Proteomes" id="UP001500523"/>
    </source>
</evidence>
<dbReference type="EMBL" id="BAABBF010000003">
    <property type="protein sequence ID" value="GAA3709420.1"/>
    <property type="molecule type" value="Genomic_DNA"/>
</dbReference>
<accession>A0ABP7DXP4</accession>
<dbReference type="Proteomes" id="UP001500523">
    <property type="component" value="Unassembled WGS sequence"/>
</dbReference>
<gene>
    <name evidence="1" type="ORF">GCM10022268_18380</name>
</gene>
<organism evidence="1 2">
    <name type="scientific">Sphingomonas cynarae</name>
    <dbReference type="NCBI Taxonomy" id="930197"/>
    <lineage>
        <taxon>Bacteria</taxon>
        <taxon>Pseudomonadati</taxon>
        <taxon>Pseudomonadota</taxon>
        <taxon>Alphaproteobacteria</taxon>
        <taxon>Sphingomonadales</taxon>
        <taxon>Sphingomonadaceae</taxon>
        <taxon>Sphingomonas</taxon>
    </lineage>
</organism>
<sequence length="99" mass="10738">MPRYASTAANSGVLSPNRYIAGYRAMAAAGTCRKLWVPGRYADGKLTQWGMGWDSLAEAHEARCEPAEAIAAHRRSLRLDESNDHVKAHLKLLGAGMAN</sequence>
<keyword evidence="2" id="KW-1185">Reference proteome</keyword>
<protein>
    <submittedName>
        <fullName evidence="1">Uncharacterized protein</fullName>
    </submittedName>
</protein>
<evidence type="ECO:0000313" key="1">
    <source>
        <dbReference type="EMBL" id="GAA3709420.1"/>
    </source>
</evidence>
<dbReference type="RefSeq" id="WP_344693065.1">
    <property type="nucleotide sequence ID" value="NZ_BAABBF010000003.1"/>
</dbReference>
<reference evidence="2" key="1">
    <citation type="journal article" date="2019" name="Int. J. Syst. Evol. Microbiol.">
        <title>The Global Catalogue of Microorganisms (GCM) 10K type strain sequencing project: providing services to taxonomists for standard genome sequencing and annotation.</title>
        <authorList>
            <consortium name="The Broad Institute Genomics Platform"/>
            <consortium name="The Broad Institute Genome Sequencing Center for Infectious Disease"/>
            <person name="Wu L."/>
            <person name="Ma J."/>
        </authorList>
    </citation>
    <scope>NUCLEOTIDE SEQUENCE [LARGE SCALE GENOMIC DNA]</scope>
    <source>
        <strain evidence="2">JCM 17498</strain>
    </source>
</reference>
<comment type="caution">
    <text evidence="1">The sequence shown here is derived from an EMBL/GenBank/DDBJ whole genome shotgun (WGS) entry which is preliminary data.</text>
</comment>
<proteinExistence type="predicted"/>
<name>A0ABP7DXP4_9SPHN</name>